<dbReference type="InterPro" id="IPR013324">
    <property type="entry name" value="RNA_pol_sigma_r3/r4-like"/>
</dbReference>
<dbReference type="PROSITE" id="PS01063">
    <property type="entry name" value="SIGMA70_ECF"/>
    <property type="match status" value="1"/>
</dbReference>
<dbReference type="GO" id="GO:0006950">
    <property type="term" value="P:response to stress"/>
    <property type="evidence" value="ECO:0007669"/>
    <property type="project" value="UniProtKB-ARBA"/>
</dbReference>
<evidence type="ECO:0000313" key="11">
    <source>
        <dbReference type="Proteomes" id="UP000315983"/>
    </source>
</evidence>
<keyword evidence="4 6" id="KW-0238">DNA-binding</keyword>
<keyword evidence="12" id="KW-1185">Reference proteome</keyword>
<keyword evidence="3 6" id="KW-0731">Sigma factor</keyword>
<evidence type="ECO:0000313" key="12">
    <source>
        <dbReference type="Proteomes" id="UP000677457"/>
    </source>
</evidence>
<proteinExistence type="inferred from homology"/>
<dbReference type="Pfam" id="PF04542">
    <property type="entry name" value="Sigma70_r2"/>
    <property type="match status" value="1"/>
</dbReference>
<evidence type="ECO:0000256" key="6">
    <source>
        <dbReference type="RuleBase" id="RU000716"/>
    </source>
</evidence>
<comment type="similarity">
    <text evidence="1 6">Belongs to the sigma-70 factor family. ECF subfamily.</text>
</comment>
<keyword evidence="5 6" id="KW-0804">Transcription</keyword>
<dbReference type="GO" id="GO:0006352">
    <property type="term" value="P:DNA-templated transcription initiation"/>
    <property type="evidence" value="ECO:0007669"/>
    <property type="project" value="InterPro"/>
</dbReference>
<dbReference type="InterPro" id="IPR036388">
    <property type="entry name" value="WH-like_DNA-bd_sf"/>
</dbReference>
<evidence type="ECO:0000256" key="3">
    <source>
        <dbReference type="ARBA" id="ARBA00023082"/>
    </source>
</evidence>
<comment type="caution">
    <text evidence="10">The sequence shown here is derived from an EMBL/GenBank/DDBJ whole genome shotgun (WGS) entry which is preliminary data.</text>
</comment>
<dbReference type="GeneID" id="93771036"/>
<evidence type="ECO:0000313" key="10">
    <source>
        <dbReference type="EMBL" id="TQL36646.1"/>
    </source>
</evidence>
<dbReference type="InterPro" id="IPR013325">
    <property type="entry name" value="RNA_pol_sigma_r2"/>
</dbReference>
<dbReference type="InterPro" id="IPR013249">
    <property type="entry name" value="RNA_pol_sigma70_r4_t2"/>
</dbReference>
<gene>
    <name evidence="10" type="ORF">FB564_1750</name>
    <name evidence="9" type="ORF">Sar04_43360</name>
</gene>
<evidence type="ECO:0000313" key="9">
    <source>
        <dbReference type="EMBL" id="GIM87600.1"/>
    </source>
</evidence>
<dbReference type="EMBL" id="VFOL01000001">
    <property type="protein sequence ID" value="TQL36646.1"/>
    <property type="molecule type" value="Genomic_DNA"/>
</dbReference>
<dbReference type="CDD" id="cd06171">
    <property type="entry name" value="Sigma70_r4"/>
    <property type="match status" value="1"/>
</dbReference>
<name>A0A542XLD3_SALAC</name>
<dbReference type="GO" id="GO:0016987">
    <property type="term" value="F:sigma factor activity"/>
    <property type="evidence" value="ECO:0007669"/>
    <property type="project" value="UniProtKB-KW"/>
</dbReference>
<accession>A0A542XLD3</accession>
<organism evidence="10 11">
    <name type="scientific">Salinispora arenicola</name>
    <dbReference type="NCBI Taxonomy" id="168697"/>
    <lineage>
        <taxon>Bacteria</taxon>
        <taxon>Bacillati</taxon>
        <taxon>Actinomycetota</taxon>
        <taxon>Actinomycetes</taxon>
        <taxon>Micromonosporales</taxon>
        <taxon>Micromonosporaceae</taxon>
        <taxon>Salinispora</taxon>
    </lineage>
</organism>
<reference evidence="10 11" key="1">
    <citation type="submission" date="2019-06" db="EMBL/GenBank/DDBJ databases">
        <title>Sequencing the genomes of 1000 actinobacteria strains.</title>
        <authorList>
            <person name="Klenk H.-P."/>
        </authorList>
    </citation>
    <scope>NUCLEOTIDE SEQUENCE [LARGE SCALE GENOMIC DNA]</scope>
    <source>
        <strain evidence="10 11">DSM 44819</strain>
    </source>
</reference>
<dbReference type="Proteomes" id="UP000315983">
    <property type="component" value="Unassembled WGS sequence"/>
</dbReference>
<dbReference type="EMBL" id="BOQM01000044">
    <property type="protein sequence ID" value="GIM87600.1"/>
    <property type="molecule type" value="Genomic_DNA"/>
</dbReference>
<dbReference type="GO" id="GO:0003677">
    <property type="term" value="F:DNA binding"/>
    <property type="evidence" value="ECO:0007669"/>
    <property type="project" value="UniProtKB-KW"/>
</dbReference>
<dbReference type="SUPFAM" id="SSF88659">
    <property type="entry name" value="Sigma3 and sigma4 domains of RNA polymerase sigma factors"/>
    <property type="match status" value="1"/>
</dbReference>
<dbReference type="Proteomes" id="UP000677457">
    <property type="component" value="Unassembled WGS sequence"/>
</dbReference>
<dbReference type="PANTHER" id="PTHR43133:SF25">
    <property type="entry name" value="RNA POLYMERASE SIGMA FACTOR RFAY-RELATED"/>
    <property type="match status" value="1"/>
</dbReference>
<evidence type="ECO:0000256" key="1">
    <source>
        <dbReference type="ARBA" id="ARBA00010641"/>
    </source>
</evidence>
<dbReference type="InterPro" id="IPR007627">
    <property type="entry name" value="RNA_pol_sigma70_r2"/>
</dbReference>
<reference evidence="9 12" key="2">
    <citation type="submission" date="2021-03" db="EMBL/GenBank/DDBJ databases">
        <title>Whole genome shotgun sequence of Salinispora arenicola NBRC 105043.</title>
        <authorList>
            <person name="Komaki H."/>
            <person name="Tamura T."/>
        </authorList>
    </citation>
    <scope>NUCLEOTIDE SEQUENCE [LARGE SCALE GENOMIC DNA]</scope>
    <source>
        <strain evidence="9 12">NBRC 105043</strain>
    </source>
</reference>
<dbReference type="Pfam" id="PF08281">
    <property type="entry name" value="Sigma70_r4_2"/>
    <property type="match status" value="1"/>
</dbReference>
<protein>
    <recommendedName>
        <fullName evidence="6">RNA polymerase sigma factor</fullName>
    </recommendedName>
</protein>
<keyword evidence="2 6" id="KW-0805">Transcription regulation</keyword>
<dbReference type="Gene3D" id="1.10.1740.10">
    <property type="match status" value="1"/>
</dbReference>
<dbReference type="PANTHER" id="PTHR43133">
    <property type="entry name" value="RNA POLYMERASE ECF-TYPE SIGMA FACTO"/>
    <property type="match status" value="1"/>
</dbReference>
<dbReference type="InterPro" id="IPR039425">
    <property type="entry name" value="RNA_pol_sigma-70-like"/>
</dbReference>
<dbReference type="RefSeq" id="WP_018809334.1">
    <property type="nucleotide sequence ID" value="NZ_BOQM01000044.1"/>
</dbReference>
<sequence length="170" mass="19080">MSDDEFLRAMNEHLELVYNLARRLTRSRPQAEDLVQETYLRALRGWRRQPPDDIRAWLATICLNAARAGWRSESVRPVEVLDPDAGTTRTSHSDTAGEAISGLIRDQVHRALWQLPSAQREAITLMDLCGFTAAEAAAMTGTPRGTILARVHRGHKKLVELLQRQGVTSE</sequence>
<dbReference type="InterPro" id="IPR000838">
    <property type="entry name" value="RNA_pol_sigma70_ECF_CS"/>
</dbReference>
<dbReference type="Gene3D" id="1.10.10.10">
    <property type="entry name" value="Winged helix-like DNA-binding domain superfamily/Winged helix DNA-binding domain"/>
    <property type="match status" value="1"/>
</dbReference>
<dbReference type="AlphaFoldDB" id="A0A542XLD3"/>
<evidence type="ECO:0000256" key="2">
    <source>
        <dbReference type="ARBA" id="ARBA00023015"/>
    </source>
</evidence>
<feature type="domain" description="RNA polymerase sigma factor 70 region 4 type 2" evidence="8">
    <location>
        <begin position="106"/>
        <end position="158"/>
    </location>
</feature>
<feature type="domain" description="RNA polymerase sigma-70 region 2" evidence="7">
    <location>
        <begin position="11"/>
        <end position="74"/>
    </location>
</feature>
<dbReference type="InterPro" id="IPR014284">
    <property type="entry name" value="RNA_pol_sigma-70_dom"/>
</dbReference>
<evidence type="ECO:0000259" key="8">
    <source>
        <dbReference type="Pfam" id="PF08281"/>
    </source>
</evidence>
<evidence type="ECO:0000256" key="4">
    <source>
        <dbReference type="ARBA" id="ARBA00023125"/>
    </source>
</evidence>
<dbReference type="SUPFAM" id="SSF88946">
    <property type="entry name" value="Sigma2 domain of RNA polymerase sigma factors"/>
    <property type="match status" value="1"/>
</dbReference>
<dbReference type="NCBIfam" id="TIGR02937">
    <property type="entry name" value="sigma70-ECF"/>
    <property type="match status" value="1"/>
</dbReference>
<evidence type="ECO:0000259" key="7">
    <source>
        <dbReference type="Pfam" id="PF04542"/>
    </source>
</evidence>
<evidence type="ECO:0000256" key="5">
    <source>
        <dbReference type="ARBA" id="ARBA00023163"/>
    </source>
</evidence>